<accession>A0A318XJB0</accession>
<feature type="domain" description="Dockerin" evidence="11">
    <location>
        <begin position="707"/>
        <end position="767"/>
    </location>
</feature>
<dbReference type="SMART" id="SM01067">
    <property type="entry name" value="CBM_3"/>
    <property type="match status" value="1"/>
</dbReference>
<feature type="domain" description="CBM3" evidence="10">
    <location>
        <begin position="541"/>
        <end position="702"/>
    </location>
</feature>
<evidence type="ECO:0000313" key="12">
    <source>
        <dbReference type="EMBL" id="PYG86538.1"/>
    </source>
</evidence>
<dbReference type="EMBL" id="QKMR01000020">
    <property type="protein sequence ID" value="PYG86538.1"/>
    <property type="molecule type" value="Genomic_DNA"/>
</dbReference>
<dbReference type="Proteomes" id="UP000248132">
    <property type="component" value="Unassembled WGS sequence"/>
</dbReference>
<dbReference type="InterPro" id="IPR016134">
    <property type="entry name" value="Dockerin_dom"/>
</dbReference>
<name>A0A318XJB0_9FIRM</name>
<dbReference type="Pfam" id="PF00404">
    <property type="entry name" value="Dockerin_1"/>
    <property type="match status" value="1"/>
</dbReference>
<dbReference type="InterPro" id="IPR008928">
    <property type="entry name" value="6-hairpin_glycosidase_sf"/>
</dbReference>
<dbReference type="SUPFAM" id="SSF49384">
    <property type="entry name" value="Carbohydrate-binding domain"/>
    <property type="match status" value="1"/>
</dbReference>
<evidence type="ECO:0000256" key="7">
    <source>
        <dbReference type="ARBA" id="ARBA00023295"/>
    </source>
</evidence>
<dbReference type="Pfam" id="PF00942">
    <property type="entry name" value="CBM_3"/>
    <property type="match status" value="1"/>
</dbReference>
<dbReference type="RefSeq" id="WP_110462948.1">
    <property type="nucleotide sequence ID" value="NZ_QKMR01000020.1"/>
</dbReference>
<keyword evidence="4" id="KW-0378">Hydrolase</keyword>
<evidence type="ECO:0000256" key="1">
    <source>
        <dbReference type="ARBA" id="ARBA00000966"/>
    </source>
</evidence>
<dbReference type="GO" id="GO:0030245">
    <property type="term" value="P:cellulose catabolic process"/>
    <property type="evidence" value="ECO:0007669"/>
    <property type="project" value="UniProtKB-KW"/>
</dbReference>
<evidence type="ECO:0000256" key="6">
    <source>
        <dbReference type="ARBA" id="ARBA00023277"/>
    </source>
</evidence>
<feature type="chain" id="PRO_5038337740" description="cellulase" evidence="9">
    <location>
        <begin position="26"/>
        <end position="767"/>
    </location>
</feature>
<dbReference type="InterPro" id="IPR008965">
    <property type="entry name" value="CBM2/CBM3_carb-bd_dom_sf"/>
</dbReference>
<dbReference type="InterPro" id="IPR012341">
    <property type="entry name" value="6hp_glycosidase-like_sf"/>
</dbReference>
<dbReference type="GO" id="GO:0030248">
    <property type="term" value="F:cellulose binding"/>
    <property type="evidence" value="ECO:0007669"/>
    <property type="project" value="InterPro"/>
</dbReference>
<dbReference type="PROSITE" id="PS00018">
    <property type="entry name" value="EF_HAND_1"/>
    <property type="match status" value="2"/>
</dbReference>
<evidence type="ECO:0000256" key="5">
    <source>
        <dbReference type="ARBA" id="ARBA00023001"/>
    </source>
</evidence>
<evidence type="ECO:0000259" key="11">
    <source>
        <dbReference type="PROSITE" id="PS51766"/>
    </source>
</evidence>
<keyword evidence="6" id="KW-0119">Carbohydrate metabolism</keyword>
<dbReference type="InterPro" id="IPR002105">
    <property type="entry name" value="Dockerin_1_rpt"/>
</dbReference>
<protein>
    <recommendedName>
        <fullName evidence="2">cellulase</fullName>
        <ecNumber evidence="2">3.2.1.4</ecNumber>
    </recommendedName>
</protein>
<dbReference type="EC" id="3.2.1.4" evidence="2"/>
<dbReference type="GO" id="GO:0008810">
    <property type="term" value="F:cellulase activity"/>
    <property type="evidence" value="ECO:0007669"/>
    <property type="project" value="UniProtKB-EC"/>
</dbReference>
<dbReference type="PROSITE" id="PS51766">
    <property type="entry name" value="DOCKERIN"/>
    <property type="match status" value="1"/>
</dbReference>
<dbReference type="InterPro" id="IPR036439">
    <property type="entry name" value="Dockerin_dom_sf"/>
</dbReference>
<evidence type="ECO:0000256" key="3">
    <source>
        <dbReference type="ARBA" id="ARBA00022729"/>
    </source>
</evidence>
<dbReference type="PROSITE" id="PS00448">
    <property type="entry name" value="CLOS_CELLULOSOME_RPT"/>
    <property type="match status" value="1"/>
</dbReference>
<evidence type="ECO:0000256" key="9">
    <source>
        <dbReference type="SAM" id="SignalP"/>
    </source>
</evidence>
<evidence type="ECO:0000256" key="4">
    <source>
        <dbReference type="ARBA" id="ARBA00022801"/>
    </source>
</evidence>
<dbReference type="InterPro" id="IPR036966">
    <property type="entry name" value="CBM3_sf"/>
</dbReference>
<evidence type="ECO:0000256" key="8">
    <source>
        <dbReference type="ARBA" id="ARBA00023326"/>
    </source>
</evidence>
<dbReference type="AlphaFoldDB" id="A0A318XJB0"/>
<dbReference type="Gene3D" id="2.60.40.710">
    <property type="entry name" value="Endoglucanase-like"/>
    <property type="match status" value="1"/>
</dbReference>
<dbReference type="OrthoDB" id="2078300at2"/>
<keyword evidence="3 9" id="KW-0732">Signal</keyword>
<dbReference type="SUPFAM" id="SSF48208">
    <property type="entry name" value="Six-hairpin glycosidases"/>
    <property type="match status" value="1"/>
</dbReference>
<dbReference type="CDD" id="cd14256">
    <property type="entry name" value="Dockerin_I"/>
    <property type="match status" value="1"/>
</dbReference>
<dbReference type="SUPFAM" id="SSF63446">
    <property type="entry name" value="Type I dockerin domain"/>
    <property type="match status" value="1"/>
</dbReference>
<sequence length="767" mass="86131">MKIKRYIGKTIAFVTALSVISTLFAGISPDTATAASDSTFTPYINYAEALQKSLYFYDANKCGPEIAGGKLEWRGDCHVEDCEVPLTPYSKTKTGTNMSQAFIDKNKSYLDPDGNGTLDLHGGFHDAGDHVKFGLPQTYAISTLGWGFYEFRDSYQKIKEEDHMIDLLKWGNDYLLRSTFLDDKGEVVAFCYQVGEGNEDHNWWQPPELNVKELVPRPAYFATAETPASDQCAGAAAAMTIHYLNFKDKEPEYAEEFLTAAKALYKFAVKNRGLGYSGGFYGSGFDEDELSWAAVWLNIATGDQSYINDIISTSDSGVYTGYMGRIIKNTQNTWQNIWVHCWDTVWGGVFAKLAPITNTERDWYLFRWNLEYWSGIQHADKTDTTFLAKTPAGFSMLNNYGSCRYNSAAQLCAVVYTKYTENMDVTNWAKTQMNYILGDNPLHRSYEVGYSDDYALHPHHRAAHGSKTLNMDIPEQHRHTLWGALVGGPDGEDAHNDETTDYVSNEVAVDYNAGFVGALAGLYKYFGEGMEPLENFPPKEPLEDEFFAEAKLEQENKERTQITVNIHNETCKPPQFVDGLSFRYFFDMSELIAAGQSIEDVRVDVMYDEAKANEGKAVKVKGPFVWNEEKNIYYFEADWTGNSFYGDREFHFGLVAGLDSDWKPHWDPANDYSREGITKEYAVTGKIPVYRDGKLVYGTEPPKGGTSGKLLGDINEDGSIDAIDFAAMKKYLLDPSGNIDIEVADMNKDGEINVLDLVAIKKILLEG</sequence>
<dbReference type="PANTHER" id="PTHR22298">
    <property type="entry name" value="ENDO-1,4-BETA-GLUCANASE"/>
    <property type="match status" value="1"/>
</dbReference>
<gene>
    <name evidence="12" type="ORF">LY28_02966</name>
</gene>
<keyword evidence="5" id="KW-0136">Cellulose degradation</keyword>
<dbReference type="Gene3D" id="1.10.1330.10">
    <property type="entry name" value="Dockerin domain"/>
    <property type="match status" value="1"/>
</dbReference>
<comment type="caution">
    <text evidence="12">The sequence shown here is derived from an EMBL/GenBank/DDBJ whole genome shotgun (WGS) entry which is preliminary data.</text>
</comment>
<dbReference type="Pfam" id="PF00759">
    <property type="entry name" value="Glyco_hydro_9"/>
    <property type="match status" value="1"/>
</dbReference>
<proteinExistence type="predicted"/>
<dbReference type="Gene3D" id="1.50.10.10">
    <property type="match status" value="1"/>
</dbReference>
<dbReference type="PROSITE" id="PS51172">
    <property type="entry name" value="CBM3"/>
    <property type="match status" value="1"/>
</dbReference>
<feature type="signal peptide" evidence="9">
    <location>
        <begin position="1"/>
        <end position="25"/>
    </location>
</feature>
<dbReference type="InterPro" id="IPR018247">
    <property type="entry name" value="EF_Hand_1_Ca_BS"/>
</dbReference>
<keyword evidence="8" id="KW-0624">Polysaccharide degradation</keyword>
<keyword evidence="7" id="KW-0326">Glycosidase</keyword>
<evidence type="ECO:0000313" key="13">
    <source>
        <dbReference type="Proteomes" id="UP000248132"/>
    </source>
</evidence>
<evidence type="ECO:0000259" key="10">
    <source>
        <dbReference type="PROSITE" id="PS51172"/>
    </source>
</evidence>
<organism evidence="12 13">
    <name type="scientific">Ruminiclostridium sufflavum DSM 19573</name>
    <dbReference type="NCBI Taxonomy" id="1121337"/>
    <lineage>
        <taxon>Bacteria</taxon>
        <taxon>Bacillati</taxon>
        <taxon>Bacillota</taxon>
        <taxon>Clostridia</taxon>
        <taxon>Eubacteriales</taxon>
        <taxon>Oscillospiraceae</taxon>
        <taxon>Ruminiclostridium</taxon>
    </lineage>
</organism>
<dbReference type="InterPro" id="IPR001701">
    <property type="entry name" value="Glyco_hydro_9"/>
</dbReference>
<keyword evidence="13" id="KW-1185">Reference proteome</keyword>
<reference evidence="12 13" key="1">
    <citation type="submission" date="2018-06" db="EMBL/GenBank/DDBJ databases">
        <title>Genomic Encyclopedia of Type Strains, Phase I: the one thousand microbial genomes (KMG-I) project.</title>
        <authorList>
            <person name="Kyrpides N."/>
        </authorList>
    </citation>
    <scope>NUCLEOTIDE SEQUENCE [LARGE SCALE GENOMIC DNA]</scope>
    <source>
        <strain evidence="12 13">DSM 19573</strain>
    </source>
</reference>
<comment type="catalytic activity">
    <reaction evidence="1">
        <text>Endohydrolysis of (1-&gt;4)-beta-D-glucosidic linkages in cellulose, lichenin and cereal beta-D-glucans.</text>
        <dbReference type="EC" id="3.2.1.4"/>
    </reaction>
</comment>
<dbReference type="InterPro" id="IPR001956">
    <property type="entry name" value="CBM3"/>
</dbReference>
<evidence type="ECO:0000256" key="2">
    <source>
        <dbReference type="ARBA" id="ARBA00012601"/>
    </source>
</evidence>